<evidence type="ECO:0000256" key="1">
    <source>
        <dbReference type="ARBA" id="ARBA00004141"/>
    </source>
</evidence>
<keyword evidence="3 6" id="KW-0812">Transmembrane</keyword>
<protein>
    <submittedName>
        <fullName evidence="8">Cation transporter</fullName>
    </submittedName>
</protein>
<dbReference type="Gene3D" id="1.20.1510.10">
    <property type="entry name" value="Cation efflux protein transmembrane domain"/>
    <property type="match status" value="1"/>
</dbReference>
<feature type="transmembrane region" description="Helical" evidence="6">
    <location>
        <begin position="189"/>
        <end position="209"/>
    </location>
</feature>
<dbReference type="InterPro" id="IPR050291">
    <property type="entry name" value="CDF_Transporter"/>
</dbReference>
<dbReference type="PANTHER" id="PTHR43840">
    <property type="entry name" value="MITOCHONDRIAL METAL TRANSPORTER 1-RELATED"/>
    <property type="match status" value="1"/>
</dbReference>
<dbReference type="SUPFAM" id="SSF161111">
    <property type="entry name" value="Cation efflux protein transmembrane domain-like"/>
    <property type="match status" value="1"/>
</dbReference>
<feature type="transmembrane region" description="Helical" evidence="6">
    <location>
        <begin position="142"/>
        <end position="162"/>
    </location>
</feature>
<reference evidence="8 9" key="1">
    <citation type="submission" date="2019-04" db="EMBL/GenBank/DDBJ databases">
        <title>Three New Species of Nocardioides, Nocardioides euryhalodurans sp. nov., Nocardioides seonyuensis sp. nov. and Nocardioides eburneoflavus sp. nov. Isolated from Soil.</title>
        <authorList>
            <person name="Roh S.G."/>
            <person name="Lee C."/>
            <person name="Kim M.-K."/>
            <person name="Kim S.B."/>
        </authorList>
    </citation>
    <scope>NUCLEOTIDE SEQUENCE [LARGE SCALE GENOMIC DNA]</scope>
    <source>
        <strain evidence="8 9">MMS17-SY213</strain>
    </source>
</reference>
<keyword evidence="5 6" id="KW-0472">Membrane</keyword>
<keyword evidence="2" id="KW-0813">Transport</keyword>
<comment type="subcellular location">
    <subcellularLocation>
        <location evidence="1">Membrane</location>
        <topology evidence="1">Multi-pass membrane protein</topology>
    </subcellularLocation>
</comment>
<dbReference type="RefSeq" id="WP_135837360.1">
    <property type="nucleotide sequence ID" value="NZ_SRRO01000001.1"/>
</dbReference>
<evidence type="ECO:0000256" key="3">
    <source>
        <dbReference type="ARBA" id="ARBA00022692"/>
    </source>
</evidence>
<evidence type="ECO:0000256" key="2">
    <source>
        <dbReference type="ARBA" id="ARBA00022448"/>
    </source>
</evidence>
<dbReference type="EMBL" id="SRRO01000001">
    <property type="protein sequence ID" value="TGN62816.1"/>
    <property type="molecule type" value="Genomic_DNA"/>
</dbReference>
<feature type="transmembrane region" description="Helical" evidence="6">
    <location>
        <begin position="103"/>
        <end position="122"/>
    </location>
</feature>
<feature type="domain" description="Cation efflux protein transmembrane" evidence="7">
    <location>
        <begin position="36"/>
        <end position="237"/>
    </location>
</feature>
<proteinExistence type="predicted"/>
<dbReference type="Pfam" id="PF01545">
    <property type="entry name" value="Cation_efflux"/>
    <property type="match status" value="1"/>
</dbReference>
<evidence type="ECO:0000256" key="4">
    <source>
        <dbReference type="ARBA" id="ARBA00022989"/>
    </source>
</evidence>
<keyword evidence="4 6" id="KW-1133">Transmembrane helix</keyword>
<dbReference type="InterPro" id="IPR027469">
    <property type="entry name" value="Cation_efflux_TMD_sf"/>
</dbReference>
<gene>
    <name evidence="8" type="ORF">EXE59_01780</name>
</gene>
<feature type="transmembrane region" description="Helical" evidence="6">
    <location>
        <begin position="35"/>
        <end position="54"/>
    </location>
</feature>
<dbReference type="AlphaFoldDB" id="A0A4Z1C675"/>
<feature type="transmembrane region" description="Helical" evidence="6">
    <location>
        <begin position="66"/>
        <end position="82"/>
    </location>
</feature>
<evidence type="ECO:0000313" key="9">
    <source>
        <dbReference type="Proteomes" id="UP000297496"/>
    </source>
</evidence>
<evidence type="ECO:0000256" key="6">
    <source>
        <dbReference type="SAM" id="Phobius"/>
    </source>
</evidence>
<organism evidence="8 9">
    <name type="scientific">Nocardioides eburneiflavus</name>
    <dbReference type="NCBI Taxonomy" id="2518372"/>
    <lineage>
        <taxon>Bacteria</taxon>
        <taxon>Bacillati</taxon>
        <taxon>Actinomycetota</taxon>
        <taxon>Actinomycetes</taxon>
        <taxon>Propionibacteriales</taxon>
        <taxon>Nocardioidaceae</taxon>
        <taxon>Nocardioides</taxon>
    </lineage>
</organism>
<comment type="caution">
    <text evidence="8">The sequence shown here is derived from an EMBL/GenBank/DDBJ whole genome shotgun (WGS) entry which is preliminary data.</text>
</comment>
<evidence type="ECO:0000256" key="5">
    <source>
        <dbReference type="ARBA" id="ARBA00023136"/>
    </source>
</evidence>
<dbReference type="GO" id="GO:0008324">
    <property type="term" value="F:monoatomic cation transmembrane transporter activity"/>
    <property type="evidence" value="ECO:0007669"/>
    <property type="project" value="InterPro"/>
</dbReference>
<dbReference type="GO" id="GO:0016020">
    <property type="term" value="C:membrane"/>
    <property type="evidence" value="ECO:0007669"/>
    <property type="project" value="UniProtKB-SubCell"/>
</dbReference>
<evidence type="ECO:0000259" key="7">
    <source>
        <dbReference type="Pfam" id="PF01545"/>
    </source>
</evidence>
<dbReference type="InterPro" id="IPR058533">
    <property type="entry name" value="Cation_efflux_TM"/>
</dbReference>
<evidence type="ECO:0000313" key="8">
    <source>
        <dbReference type="EMBL" id="TGN62816.1"/>
    </source>
</evidence>
<sequence>MSPANDPGEGGQHFGHTELPPEQAHALRRAKRLEVITLVYMTSAVAVVFATAGSSQAMKTAWVEDSLALVPPLAFLVAVRFGRRRPDADHPYGYHRSTGVGHLTAAVALLAVGLLLAVESAMGLIRAEHPPIGTVHLFGQTFWAGWLMVAAMTYTGIGPFVLGRMKLPLSEALHDKVLFADADMQKADWMTAAGTIAGVLGIGVGLWWADSGVALLISLSIVRDGWTNLRHAATALMDQRARTYDDGHPHRLTREVDEVLTNLSWVLDSRSRVRDQGHVFHVEAFVRPVAGRAPTLEQLEAAVSVLRDLDWKIHDVVVMPVRDLPDTIPAPES</sequence>
<dbReference type="OrthoDB" id="9806522at2"/>
<name>A0A4Z1C675_9ACTN</name>
<dbReference type="PANTHER" id="PTHR43840:SF15">
    <property type="entry name" value="MITOCHONDRIAL METAL TRANSPORTER 1-RELATED"/>
    <property type="match status" value="1"/>
</dbReference>
<dbReference type="Proteomes" id="UP000297496">
    <property type="component" value="Unassembled WGS sequence"/>
</dbReference>
<accession>A0A4Z1C675</accession>
<keyword evidence="9" id="KW-1185">Reference proteome</keyword>